<comment type="similarity">
    <text evidence="1">Belongs to the LpxT phosphotransferase family.</text>
</comment>
<dbReference type="AlphaFoldDB" id="A0A2U1U6X1"/>
<protein>
    <recommendedName>
        <fullName evidence="1">Lipid A 1-diphosphate synthase</fullName>
        <ecNumber evidence="1">2.7.4.29</ecNumber>
    </recommendedName>
    <alternativeName>
        <fullName evidence="1">Kdo(2)-lipid A phosphotransferase</fullName>
    </alternativeName>
    <alternativeName>
        <fullName evidence="1">Undecaprenyl pyrophosphate:lipid A 1-phosphate phosphotransferase</fullName>
    </alternativeName>
</protein>
<comment type="catalytic activity">
    <reaction evidence="1">
        <text>an alpha-Kdo-(2-&gt;4)-alpha-Kdo-(2-&gt;6)-lipid A + di-trans,octa-cis-undecaprenyl diphosphate = an alpha-D-Kdo-(2-&gt;4)-alpha-D-Kdo-(2-&gt;6)-lipid A 1-diphosphate + di-trans,octa-cis-undecaprenyl phosphate</text>
        <dbReference type="Rhea" id="RHEA:74291"/>
        <dbReference type="ChEBI" id="CHEBI:58405"/>
        <dbReference type="ChEBI" id="CHEBI:60392"/>
        <dbReference type="ChEBI" id="CHEBI:176431"/>
        <dbReference type="ChEBI" id="CHEBI:193150"/>
        <dbReference type="EC" id="2.7.4.29"/>
    </reaction>
</comment>
<dbReference type="GO" id="GO:0005886">
    <property type="term" value="C:plasma membrane"/>
    <property type="evidence" value="ECO:0007669"/>
    <property type="project" value="UniProtKB-SubCell"/>
</dbReference>
<dbReference type="SUPFAM" id="SSF48317">
    <property type="entry name" value="Acid phosphatase/Vanadium-dependent haloperoxidase"/>
    <property type="match status" value="1"/>
</dbReference>
<comment type="subcellular location">
    <subcellularLocation>
        <location evidence="1">Cell inner membrane</location>
        <topology evidence="1">Multi-pass membrane protein</topology>
    </subcellularLocation>
    <text evidence="1">Transferase activity takes place on the periplamic side of the inner membrane.</text>
</comment>
<dbReference type="InterPro" id="IPR000326">
    <property type="entry name" value="PAP2/HPO"/>
</dbReference>
<dbReference type="RefSeq" id="WP_136165862.1">
    <property type="nucleotide sequence ID" value="NZ_KZ819075.1"/>
</dbReference>
<feature type="transmembrane region" description="Helical" evidence="1">
    <location>
        <begin position="92"/>
        <end position="113"/>
    </location>
</feature>
<comment type="function">
    <text evidence="1">Involved in the modification of the lipid A domain of lipopolysaccharides (LPS). Transfers a phosphate group from undecaprenyl pyrophosphate (C55-PP) to lipid A to form lipid A 1-diphosphate. Contributes to the recycling of undecaprenyl phosphate (C55-P).</text>
</comment>
<dbReference type="GO" id="GO:0050380">
    <property type="term" value="F:undecaprenyl-diphosphatase activity"/>
    <property type="evidence" value="ECO:0007669"/>
    <property type="project" value="InterPro"/>
</dbReference>
<comment type="pathway">
    <text evidence="1">Bacterial outer membrane biogenesis; lipopolysaccharide biosynthesis.</text>
</comment>
<dbReference type="SMART" id="SM00014">
    <property type="entry name" value="acidPPc"/>
    <property type="match status" value="1"/>
</dbReference>
<keyword evidence="1" id="KW-0472">Membrane</keyword>
<keyword evidence="1" id="KW-0808">Transferase</keyword>
<accession>A0A2U1U6X1</accession>
<dbReference type="CDD" id="cd01610">
    <property type="entry name" value="PAP2_like"/>
    <property type="match status" value="1"/>
</dbReference>
<dbReference type="GO" id="GO:0016776">
    <property type="term" value="F:phosphotransferase activity, phosphate group as acceptor"/>
    <property type="evidence" value="ECO:0007669"/>
    <property type="project" value="UniProtKB-UniRule"/>
</dbReference>
<keyword evidence="1" id="KW-0812">Transmembrane</keyword>
<keyword evidence="1" id="KW-0448">Lipopolysaccharide biosynthesis</keyword>
<keyword evidence="1" id="KW-1133">Transmembrane helix</keyword>
<dbReference type="InterPro" id="IPR036938">
    <property type="entry name" value="PAP2/HPO_sf"/>
</dbReference>
<evidence type="ECO:0000259" key="2">
    <source>
        <dbReference type="SMART" id="SM00014"/>
    </source>
</evidence>
<feature type="domain" description="Phosphatidic acid phosphatase type 2/haloperoxidase" evidence="2">
    <location>
        <begin position="92"/>
        <end position="210"/>
    </location>
</feature>
<keyword evidence="1" id="KW-1003">Cell membrane</keyword>
<dbReference type="GO" id="GO:0043165">
    <property type="term" value="P:Gram-negative-bacterium-type cell outer membrane assembly"/>
    <property type="evidence" value="ECO:0007669"/>
    <property type="project" value="InterPro"/>
</dbReference>
<feature type="transmembrane region" description="Helical" evidence="1">
    <location>
        <begin position="191"/>
        <end position="212"/>
    </location>
</feature>
<evidence type="ECO:0000313" key="3">
    <source>
        <dbReference type="EMBL" id="PWC17387.1"/>
    </source>
</evidence>
<evidence type="ECO:0000313" key="4">
    <source>
        <dbReference type="Proteomes" id="UP000296159"/>
    </source>
</evidence>
<sequence>MSWRNLFFILLLNVLGIGLFLSWYLPPDHGFWFRLDSAIFFYFNQQLLESPTFLQWVAITNVRAFDGCALLAMGLLYLSFYLQATPPEHRHLLIVGMVMLLSALILNQLGHLLPVQHASPTLSFTNINRVGELTSIPAKDASSDSFPGDHGMMLMVFAAFMLRYFTRAAFAVSLAIVIIFSLPRVMIGAHWFSDIAVGSLSVVLTGLSWWLLTPASDALINLLHRYLPGKYRPINNHP</sequence>
<dbReference type="EC" id="2.7.4.29" evidence="1"/>
<dbReference type="InterPro" id="IPR032908">
    <property type="entry name" value="LpxT"/>
</dbReference>
<dbReference type="Proteomes" id="UP000296159">
    <property type="component" value="Unassembled WGS sequence"/>
</dbReference>
<keyword evidence="1" id="KW-0997">Cell inner membrane</keyword>
<dbReference type="UniPathway" id="UPA00030"/>
<dbReference type="GO" id="GO:0009103">
    <property type="term" value="P:lipopolysaccharide biosynthetic process"/>
    <property type="evidence" value="ECO:0007669"/>
    <property type="project" value="UniProtKB-UniRule"/>
</dbReference>
<gene>
    <name evidence="1" type="primary">lpxT</name>
    <name evidence="3" type="ORF">DDT56_07670</name>
</gene>
<dbReference type="HAMAP" id="MF_01945">
    <property type="entry name" value="Lipid_A_LpxT"/>
    <property type="match status" value="1"/>
</dbReference>
<name>A0A2U1U6X1_9GAMM</name>
<organism evidence="3 4">
    <name type="scientific">Brenneria corticis</name>
    <dbReference type="NCBI Taxonomy" id="2173106"/>
    <lineage>
        <taxon>Bacteria</taxon>
        <taxon>Pseudomonadati</taxon>
        <taxon>Pseudomonadota</taxon>
        <taxon>Gammaproteobacteria</taxon>
        <taxon>Enterobacterales</taxon>
        <taxon>Pectobacteriaceae</taxon>
        <taxon>Brenneria</taxon>
    </lineage>
</organism>
<feature type="transmembrane region" description="Helical" evidence="1">
    <location>
        <begin position="152"/>
        <end position="179"/>
    </location>
</feature>
<reference evidence="3 4" key="1">
    <citation type="submission" date="2018-04" db="EMBL/GenBank/DDBJ databases">
        <title>Brenneria corticis sp.nov.</title>
        <authorList>
            <person name="Li Y."/>
        </authorList>
    </citation>
    <scope>NUCLEOTIDE SEQUENCE [LARGE SCALE GENOMIC DNA]</scope>
    <source>
        <strain evidence="3 4">CFCC 11842</strain>
    </source>
</reference>
<feature type="transmembrane region" description="Helical" evidence="1">
    <location>
        <begin position="53"/>
        <end position="80"/>
    </location>
</feature>
<dbReference type="Gene3D" id="1.20.144.10">
    <property type="entry name" value="Phosphatidic acid phosphatase type 2/haloperoxidase"/>
    <property type="match status" value="1"/>
</dbReference>
<dbReference type="GO" id="GO:0009245">
    <property type="term" value="P:lipid A biosynthetic process"/>
    <property type="evidence" value="ECO:0007669"/>
    <property type="project" value="UniProtKB-UniRule"/>
</dbReference>
<proteinExistence type="inferred from homology"/>
<feature type="transmembrane region" description="Helical" evidence="1">
    <location>
        <begin position="7"/>
        <end position="25"/>
    </location>
</feature>
<evidence type="ECO:0000256" key="1">
    <source>
        <dbReference type="HAMAP-Rule" id="MF_01945"/>
    </source>
</evidence>
<dbReference type="Pfam" id="PF01569">
    <property type="entry name" value="PAP2"/>
    <property type="match status" value="1"/>
</dbReference>
<comment type="caution">
    <text evidence="3">The sequence shown here is derived from an EMBL/GenBank/DDBJ whole genome shotgun (WGS) entry which is preliminary data.</text>
</comment>
<dbReference type="EMBL" id="QDKH01000007">
    <property type="protein sequence ID" value="PWC17387.1"/>
    <property type="molecule type" value="Genomic_DNA"/>
</dbReference>
<keyword evidence="4" id="KW-1185">Reference proteome</keyword>